<feature type="signal peptide" evidence="2">
    <location>
        <begin position="1"/>
        <end position="24"/>
    </location>
</feature>
<evidence type="ECO:0000313" key="4">
    <source>
        <dbReference type="Proteomes" id="UP001242480"/>
    </source>
</evidence>
<sequence length="107" mass="11752">MIRSAAFALLLSSAWLISAGPGIAAPASAGQHWTFAASTTTHHKIKHRHHRRHVVHGRRGGGLPKPIGDVVRSERTLNKPTDGGPSNFHPKTAPVHHWKKHRRHPAM</sequence>
<gene>
    <name evidence="3" type="ORF">QO011_006420</name>
</gene>
<keyword evidence="4" id="KW-1185">Reference proteome</keyword>
<organism evidence="3 4">
    <name type="scientific">Labrys wisconsinensis</name>
    <dbReference type="NCBI Taxonomy" id="425677"/>
    <lineage>
        <taxon>Bacteria</taxon>
        <taxon>Pseudomonadati</taxon>
        <taxon>Pseudomonadota</taxon>
        <taxon>Alphaproteobacteria</taxon>
        <taxon>Hyphomicrobiales</taxon>
        <taxon>Xanthobacteraceae</taxon>
        <taxon>Labrys</taxon>
    </lineage>
</organism>
<feature type="compositionally biased region" description="Basic residues" evidence="1">
    <location>
        <begin position="41"/>
        <end position="59"/>
    </location>
</feature>
<comment type="caution">
    <text evidence="3">The sequence shown here is derived from an EMBL/GenBank/DDBJ whole genome shotgun (WGS) entry which is preliminary data.</text>
</comment>
<dbReference type="EMBL" id="JAUSVX010000016">
    <property type="protein sequence ID" value="MDQ0473384.1"/>
    <property type="molecule type" value="Genomic_DNA"/>
</dbReference>
<evidence type="ECO:0000256" key="2">
    <source>
        <dbReference type="SAM" id="SignalP"/>
    </source>
</evidence>
<evidence type="ECO:0000256" key="1">
    <source>
        <dbReference type="SAM" id="MobiDB-lite"/>
    </source>
</evidence>
<dbReference type="Proteomes" id="UP001242480">
    <property type="component" value="Unassembled WGS sequence"/>
</dbReference>
<feature type="compositionally biased region" description="Basic residues" evidence="1">
    <location>
        <begin position="94"/>
        <end position="107"/>
    </location>
</feature>
<feature type="region of interest" description="Disordered" evidence="1">
    <location>
        <begin position="39"/>
        <end position="107"/>
    </location>
</feature>
<evidence type="ECO:0000313" key="3">
    <source>
        <dbReference type="EMBL" id="MDQ0473384.1"/>
    </source>
</evidence>
<proteinExistence type="predicted"/>
<dbReference type="RefSeq" id="WP_307281583.1">
    <property type="nucleotide sequence ID" value="NZ_JAUSVX010000016.1"/>
</dbReference>
<reference evidence="3 4" key="1">
    <citation type="submission" date="2023-07" db="EMBL/GenBank/DDBJ databases">
        <title>Genomic Encyclopedia of Type Strains, Phase IV (KMG-IV): sequencing the most valuable type-strain genomes for metagenomic binning, comparative biology and taxonomic classification.</title>
        <authorList>
            <person name="Goeker M."/>
        </authorList>
    </citation>
    <scope>NUCLEOTIDE SEQUENCE [LARGE SCALE GENOMIC DNA]</scope>
    <source>
        <strain evidence="3 4">DSM 19619</strain>
    </source>
</reference>
<protein>
    <submittedName>
        <fullName evidence="3">Uncharacterized protein</fullName>
    </submittedName>
</protein>
<accession>A0ABU0JJE1</accession>
<name>A0ABU0JJE1_9HYPH</name>
<feature type="chain" id="PRO_5045290994" evidence="2">
    <location>
        <begin position="25"/>
        <end position="107"/>
    </location>
</feature>
<keyword evidence="2" id="KW-0732">Signal</keyword>